<evidence type="ECO:0000256" key="4">
    <source>
        <dbReference type="ARBA" id="ARBA00023136"/>
    </source>
</evidence>
<evidence type="ECO:0000256" key="2">
    <source>
        <dbReference type="ARBA" id="ARBA00022692"/>
    </source>
</evidence>
<dbReference type="InterPro" id="IPR017981">
    <property type="entry name" value="GPCR_2-like_7TM"/>
</dbReference>
<feature type="transmembrane region" description="Helical" evidence="6">
    <location>
        <begin position="108"/>
        <end position="129"/>
    </location>
</feature>
<gene>
    <name evidence="8" type="ORF">M0811_14195</name>
</gene>
<sequence length="327" mass="38277">MGLKAEEISTIIGASLGTFGALMIIIIFLNFKEYKIFYRKLVFVLSIYDFFQSISFFLPGNSNKIICDIQYYLIAIFATTPSFWAAAISLITYLKIVKEFNDKKLNKIYKWIHLSILIPIIIMFIDAITSQDYKKPKAYWCSSTTRISLIFGYSIVWIFIISCLIFYILTTIRLRKFIKLISEGYSSTKISQTNQIWIQIRMSLIPLIEIIVMIPLTIKRIREIINPSVSEINSLDILSSLLICSQGFWDFWIFIIFDPEIRSKLKINCCSSSYSKYYQQNSFGLDFRNDNELRMETDLTSNYSNNNQNQNQNQNQNEMFFENDDLN</sequence>
<keyword evidence="4 6" id="KW-0472">Membrane</keyword>
<feature type="compositionally biased region" description="Low complexity" evidence="5">
    <location>
        <begin position="305"/>
        <end position="317"/>
    </location>
</feature>
<feature type="domain" description="G-protein coupled receptors family 2 profile 2" evidence="7">
    <location>
        <begin position="6"/>
        <end position="258"/>
    </location>
</feature>
<dbReference type="Gene3D" id="1.20.1070.10">
    <property type="entry name" value="Rhodopsin 7-helix transmembrane proteins"/>
    <property type="match status" value="1"/>
</dbReference>
<evidence type="ECO:0000256" key="3">
    <source>
        <dbReference type="ARBA" id="ARBA00022989"/>
    </source>
</evidence>
<name>A0A9Q0LU67_ANAIG</name>
<feature type="transmembrane region" description="Helical" evidence="6">
    <location>
        <begin position="41"/>
        <end position="59"/>
    </location>
</feature>
<dbReference type="PANTHER" id="PTHR23112">
    <property type="entry name" value="G PROTEIN-COUPLED RECEPTOR 157-RELATED"/>
    <property type="match status" value="1"/>
</dbReference>
<dbReference type="InterPro" id="IPR022343">
    <property type="entry name" value="GCR1-cAMP_receptor"/>
</dbReference>
<feature type="transmembrane region" description="Helical" evidence="6">
    <location>
        <begin position="149"/>
        <end position="169"/>
    </location>
</feature>
<dbReference type="PROSITE" id="PS50261">
    <property type="entry name" value="G_PROTEIN_RECEP_F2_4"/>
    <property type="match status" value="1"/>
</dbReference>
<organism evidence="8 9">
    <name type="scientific">Anaeramoeba ignava</name>
    <name type="common">Anaerobic marine amoeba</name>
    <dbReference type="NCBI Taxonomy" id="1746090"/>
    <lineage>
        <taxon>Eukaryota</taxon>
        <taxon>Metamonada</taxon>
        <taxon>Anaeramoebidae</taxon>
        <taxon>Anaeramoeba</taxon>
    </lineage>
</organism>
<evidence type="ECO:0000256" key="6">
    <source>
        <dbReference type="SAM" id="Phobius"/>
    </source>
</evidence>
<comment type="caution">
    <text evidence="8">The sequence shown here is derived from an EMBL/GenBank/DDBJ whole genome shotgun (WGS) entry which is preliminary data.</text>
</comment>
<dbReference type="AlphaFoldDB" id="A0A9Q0LU67"/>
<evidence type="ECO:0000259" key="7">
    <source>
        <dbReference type="PROSITE" id="PS50261"/>
    </source>
</evidence>
<feature type="transmembrane region" description="Helical" evidence="6">
    <location>
        <begin position="12"/>
        <end position="29"/>
    </location>
</feature>
<keyword evidence="9" id="KW-1185">Reference proteome</keyword>
<feature type="region of interest" description="Disordered" evidence="5">
    <location>
        <begin position="300"/>
        <end position="327"/>
    </location>
</feature>
<dbReference type="GO" id="GO:0005886">
    <property type="term" value="C:plasma membrane"/>
    <property type="evidence" value="ECO:0007669"/>
    <property type="project" value="TreeGrafter"/>
</dbReference>
<dbReference type="OrthoDB" id="100006at2759"/>
<dbReference type="GO" id="GO:0007166">
    <property type="term" value="P:cell surface receptor signaling pathway"/>
    <property type="evidence" value="ECO:0007669"/>
    <property type="project" value="InterPro"/>
</dbReference>
<dbReference type="GO" id="GO:0007189">
    <property type="term" value="P:adenylate cyclase-activating G protein-coupled receptor signaling pathway"/>
    <property type="evidence" value="ECO:0007669"/>
    <property type="project" value="TreeGrafter"/>
</dbReference>
<dbReference type="EMBL" id="JAPDFW010000015">
    <property type="protein sequence ID" value="KAJ5080046.1"/>
    <property type="molecule type" value="Genomic_DNA"/>
</dbReference>
<keyword evidence="8" id="KW-0675">Receptor</keyword>
<evidence type="ECO:0000313" key="8">
    <source>
        <dbReference type="EMBL" id="KAJ5080046.1"/>
    </source>
</evidence>
<evidence type="ECO:0000313" key="9">
    <source>
        <dbReference type="Proteomes" id="UP001149090"/>
    </source>
</evidence>
<dbReference type="SUPFAM" id="SSF81321">
    <property type="entry name" value="Family A G protein-coupled receptor-like"/>
    <property type="match status" value="1"/>
</dbReference>
<accession>A0A9Q0LU67</accession>
<dbReference type="PANTHER" id="PTHR23112:SF0">
    <property type="entry name" value="TRANSMEMBRANE PROTEIN 116"/>
    <property type="match status" value="1"/>
</dbReference>
<dbReference type="GO" id="GO:0004930">
    <property type="term" value="F:G protein-coupled receptor activity"/>
    <property type="evidence" value="ECO:0007669"/>
    <property type="project" value="TreeGrafter"/>
</dbReference>
<protein>
    <submittedName>
        <fullName evidence="8">G protein-coupled receptor</fullName>
    </submittedName>
</protein>
<evidence type="ECO:0000256" key="5">
    <source>
        <dbReference type="SAM" id="MobiDB-lite"/>
    </source>
</evidence>
<feature type="transmembrane region" description="Helical" evidence="6">
    <location>
        <begin position="71"/>
        <end position="96"/>
    </location>
</feature>
<proteinExistence type="predicted"/>
<keyword evidence="2 6" id="KW-0812">Transmembrane</keyword>
<dbReference type="Proteomes" id="UP001149090">
    <property type="component" value="Unassembled WGS sequence"/>
</dbReference>
<comment type="subcellular location">
    <subcellularLocation>
        <location evidence="1">Membrane</location>
        <topology evidence="1">Multi-pass membrane protein</topology>
    </subcellularLocation>
</comment>
<reference evidence="8" key="1">
    <citation type="submission" date="2022-10" db="EMBL/GenBank/DDBJ databases">
        <title>Novel sulphate-reducing endosymbionts in the free-living metamonad Anaeramoeba.</title>
        <authorList>
            <person name="Jerlstrom-Hultqvist J."/>
            <person name="Cepicka I."/>
            <person name="Gallot-Lavallee L."/>
            <person name="Salas-Leiva D."/>
            <person name="Curtis B.A."/>
            <person name="Zahonova K."/>
            <person name="Pipaliya S."/>
            <person name="Dacks J."/>
            <person name="Roger A.J."/>
        </authorList>
    </citation>
    <scope>NUCLEOTIDE SEQUENCE</scope>
    <source>
        <strain evidence="8">BMAN</strain>
    </source>
</reference>
<keyword evidence="3 6" id="KW-1133">Transmembrane helix</keyword>
<evidence type="ECO:0000256" key="1">
    <source>
        <dbReference type="ARBA" id="ARBA00004141"/>
    </source>
</evidence>
<dbReference type="PRINTS" id="PR02001">
    <property type="entry name" value="GCR1CAMPR"/>
</dbReference>